<dbReference type="PANTHER" id="PTHR43712:SF1">
    <property type="entry name" value="HYPOTHETICAL O-METHYLTRANSFERASE (EUROFUNG)-RELATED"/>
    <property type="match status" value="1"/>
</dbReference>
<accession>S8A9P5</accession>
<dbReference type="InterPro" id="IPR029063">
    <property type="entry name" value="SAM-dependent_MTases_sf"/>
</dbReference>
<evidence type="ECO:0000256" key="1">
    <source>
        <dbReference type="ARBA" id="ARBA00022603"/>
    </source>
</evidence>
<dbReference type="InterPro" id="IPR001077">
    <property type="entry name" value="COMT_C"/>
</dbReference>
<dbReference type="AlphaFoldDB" id="S8A9P5"/>
<dbReference type="Pfam" id="PF00891">
    <property type="entry name" value="Methyltransf_2"/>
    <property type="match status" value="1"/>
</dbReference>
<sequence>MTNIDLKLMARFLKFLATDGLITETGVDHYDTLTLGYFNLGEFLDSTNWKNPTDKDVSAFKLDFKTDLHYFDWITRPENKFQLEAFHNHMKFKTLGEKWYQTVPLEEILRKGTDQNEVLLVDVGGGSGHDLIGFHKHNPGIPGRLILQDLPETIQTLNVDEMKPIEPMGHNFFTPQSVQYAKAYYLKMVLHDWPDSQGVEILKNLKPAMKPGYSKILINEIVIPETDADWFSTSVDILMMVVHSSAERREKEWRALIESAGLSVVKIWTCGSASEKLVEVELP</sequence>
<evidence type="ECO:0000256" key="3">
    <source>
        <dbReference type="ARBA" id="ARBA00022691"/>
    </source>
</evidence>
<keyword evidence="1" id="KW-0489">Methyltransferase</keyword>
<dbReference type="HOGENOM" id="CLU_005533_5_1_1"/>
<dbReference type="PROSITE" id="PS51683">
    <property type="entry name" value="SAM_OMT_II"/>
    <property type="match status" value="1"/>
</dbReference>
<evidence type="ECO:0000259" key="4">
    <source>
        <dbReference type="Pfam" id="PF00891"/>
    </source>
</evidence>
<evidence type="ECO:0000313" key="6">
    <source>
        <dbReference type="Proteomes" id="UP000015100"/>
    </source>
</evidence>
<comment type="caution">
    <text evidence="5">The sequence shown here is derived from an EMBL/GenBank/DDBJ whole genome shotgun (WGS) entry which is preliminary data.</text>
</comment>
<dbReference type="GO" id="GO:0032259">
    <property type="term" value="P:methylation"/>
    <property type="evidence" value="ECO:0007669"/>
    <property type="project" value="UniProtKB-KW"/>
</dbReference>
<proteinExistence type="predicted"/>
<reference evidence="6" key="2">
    <citation type="submission" date="2013-04" db="EMBL/GenBank/DDBJ databases">
        <title>Genomic mechanisms accounting for the adaptation to parasitism in nematode-trapping fungi.</title>
        <authorList>
            <person name="Ahren D.G."/>
        </authorList>
    </citation>
    <scope>NUCLEOTIDE SEQUENCE [LARGE SCALE GENOMIC DNA]</scope>
    <source>
        <strain evidence="6">CBS 200.50</strain>
    </source>
</reference>
<dbReference type="EMBL" id="AQGS01000467">
    <property type="protein sequence ID" value="EPS39609.1"/>
    <property type="molecule type" value="Genomic_DNA"/>
</dbReference>
<keyword evidence="3" id="KW-0949">S-adenosyl-L-methionine</keyword>
<dbReference type="OrthoDB" id="1535081at2759"/>
<evidence type="ECO:0000256" key="2">
    <source>
        <dbReference type="ARBA" id="ARBA00022679"/>
    </source>
</evidence>
<organism evidence="5 6">
    <name type="scientific">Dactylellina haptotyla (strain CBS 200.50)</name>
    <name type="common">Nematode-trapping fungus</name>
    <name type="synonym">Monacrosporium haptotylum</name>
    <dbReference type="NCBI Taxonomy" id="1284197"/>
    <lineage>
        <taxon>Eukaryota</taxon>
        <taxon>Fungi</taxon>
        <taxon>Dikarya</taxon>
        <taxon>Ascomycota</taxon>
        <taxon>Pezizomycotina</taxon>
        <taxon>Orbiliomycetes</taxon>
        <taxon>Orbiliales</taxon>
        <taxon>Orbiliaceae</taxon>
        <taxon>Dactylellina</taxon>
    </lineage>
</organism>
<keyword evidence="6" id="KW-1185">Reference proteome</keyword>
<evidence type="ECO:0000313" key="5">
    <source>
        <dbReference type="EMBL" id="EPS39609.1"/>
    </source>
</evidence>
<dbReference type="STRING" id="1284197.S8A9P5"/>
<name>S8A9P5_DACHA</name>
<dbReference type="Gene3D" id="3.40.50.150">
    <property type="entry name" value="Vaccinia Virus protein VP39"/>
    <property type="match status" value="1"/>
</dbReference>
<gene>
    <name evidence="5" type="ORF">H072_6706</name>
</gene>
<dbReference type="GO" id="GO:0008171">
    <property type="term" value="F:O-methyltransferase activity"/>
    <property type="evidence" value="ECO:0007669"/>
    <property type="project" value="InterPro"/>
</dbReference>
<dbReference type="PANTHER" id="PTHR43712">
    <property type="entry name" value="PUTATIVE (AFU_ORTHOLOGUE AFUA_4G14580)-RELATED"/>
    <property type="match status" value="1"/>
</dbReference>
<dbReference type="OMA" id="MIRYCWS"/>
<dbReference type="InterPro" id="IPR016461">
    <property type="entry name" value="COMT-like"/>
</dbReference>
<dbReference type="SUPFAM" id="SSF53335">
    <property type="entry name" value="S-adenosyl-L-methionine-dependent methyltransferases"/>
    <property type="match status" value="1"/>
</dbReference>
<keyword evidence="2" id="KW-0808">Transferase</keyword>
<dbReference type="eggNOG" id="KOG3178">
    <property type="taxonomic scope" value="Eukaryota"/>
</dbReference>
<feature type="domain" description="O-methyltransferase C-terminal" evidence="4">
    <location>
        <begin position="105"/>
        <end position="262"/>
    </location>
</feature>
<protein>
    <recommendedName>
        <fullName evidence="4">O-methyltransferase C-terminal domain-containing protein</fullName>
    </recommendedName>
</protein>
<reference evidence="5 6" key="1">
    <citation type="journal article" date="2013" name="PLoS Genet.">
        <title>Genomic mechanisms accounting for the adaptation to parasitism in nematode-trapping fungi.</title>
        <authorList>
            <person name="Meerupati T."/>
            <person name="Andersson K.M."/>
            <person name="Friman E."/>
            <person name="Kumar D."/>
            <person name="Tunlid A."/>
            <person name="Ahren D."/>
        </authorList>
    </citation>
    <scope>NUCLEOTIDE SEQUENCE [LARGE SCALE GENOMIC DNA]</scope>
    <source>
        <strain evidence="5 6">CBS 200.50</strain>
    </source>
</reference>
<dbReference type="Proteomes" id="UP000015100">
    <property type="component" value="Unassembled WGS sequence"/>
</dbReference>